<organism evidence="1">
    <name type="scientific">Oryza meridionalis</name>
    <dbReference type="NCBI Taxonomy" id="40149"/>
    <lineage>
        <taxon>Eukaryota</taxon>
        <taxon>Viridiplantae</taxon>
        <taxon>Streptophyta</taxon>
        <taxon>Embryophyta</taxon>
        <taxon>Tracheophyta</taxon>
        <taxon>Spermatophyta</taxon>
        <taxon>Magnoliopsida</taxon>
        <taxon>Liliopsida</taxon>
        <taxon>Poales</taxon>
        <taxon>Poaceae</taxon>
        <taxon>BOP clade</taxon>
        <taxon>Oryzoideae</taxon>
        <taxon>Oryzeae</taxon>
        <taxon>Oryzinae</taxon>
        <taxon>Oryza</taxon>
    </lineage>
</organism>
<sequence length="41" mass="4706">MFLTPEDAFELATKELQHTTVSSLFAFLLEYLTGKRCLILN</sequence>
<evidence type="ECO:0000313" key="1">
    <source>
        <dbReference type="EnsemblPlants" id="OMERI02G26730.1"/>
    </source>
</evidence>
<accession>A0A0E0CPN1</accession>
<reference evidence="1" key="2">
    <citation type="submission" date="2018-05" db="EMBL/GenBank/DDBJ databases">
        <title>OmerRS3 (Oryza meridionalis Reference Sequence Version 3).</title>
        <authorList>
            <person name="Zhang J."/>
            <person name="Kudrna D."/>
            <person name="Lee S."/>
            <person name="Talag J."/>
            <person name="Welchert J."/>
            <person name="Wing R.A."/>
        </authorList>
    </citation>
    <scope>NUCLEOTIDE SEQUENCE [LARGE SCALE GENOMIC DNA]</scope>
    <source>
        <strain evidence="1">cv. OR44</strain>
    </source>
</reference>
<dbReference type="Proteomes" id="UP000008021">
    <property type="component" value="Chromosome 2"/>
</dbReference>
<reference evidence="1" key="1">
    <citation type="submission" date="2015-04" db="UniProtKB">
        <authorList>
            <consortium name="EnsemblPlants"/>
        </authorList>
    </citation>
    <scope>IDENTIFICATION</scope>
</reference>
<dbReference type="AlphaFoldDB" id="A0A0E0CPN1"/>
<dbReference type="Gramene" id="OMERI02G26730.1">
    <property type="protein sequence ID" value="OMERI02G26730.1"/>
    <property type="gene ID" value="OMERI02G26730"/>
</dbReference>
<keyword evidence="2" id="KW-1185">Reference proteome</keyword>
<dbReference type="HOGENOM" id="CLU_3280383_0_0_1"/>
<proteinExistence type="predicted"/>
<name>A0A0E0CPN1_9ORYZ</name>
<protein>
    <submittedName>
        <fullName evidence="1">Uncharacterized protein</fullName>
    </submittedName>
</protein>
<dbReference type="EnsemblPlants" id="OMERI02G26730.1">
    <property type="protein sequence ID" value="OMERI02G26730.1"/>
    <property type="gene ID" value="OMERI02G26730"/>
</dbReference>
<evidence type="ECO:0000313" key="2">
    <source>
        <dbReference type="Proteomes" id="UP000008021"/>
    </source>
</evidence>